<dbReference type="Pfam" id="PF00339">
    <property type="entry name" value="Arrestin_N"/>
    <property type="match status" value="1"/>
</dbReference>
<dbReference type="GO" id="GO:0005737">
    <property type="term" value="C:cytoplasm"/>
    <property type="evidence" value="ECO:0007669"/>
    <property type="project" value="TreeGrafter"/>
</dbReference>
<dbReference type="EMBL" id="JARKIE010000312">
    <property type="protein sequence ID" value="KAJ7655367.1"/>
    <property type="molecule type" value="Genomic_DNA"/>
</dbReference>
<dbReference type="SUPFAM" id="SSF81296">
    <property type="entry name" value="E set domains"/>
    <property type="match status" value="1"/>
</dbReference>
<evidence type="ECO:0000259" key="1">
    <source>
        <dbReference type="Pfam" id="PF00339"/>
    </source>
</evidence>
<protein>
    <recommendedName>
        <fullName evidence="1">Arrestin-like N-terminal domain-containing protein</fullName>
    </recommendedName>
</protein>
<organism evidence="2 3">
    <name type="scientific">Mycena rosella</name>
    <name type="common">Pink bonnet</name>
    <name type="synonym">Agaricus rosellus</name>
    <dbReference type="NCBI Taxonomy" id="1033263"/>
    <lineage>
        <taxon>Eukaryota</taxon>
        <taxon>Fungi</taxon>
        <taxon>Dikarya</taxon>
        <taxon>Basidiomycota</taxon>
        <taxon>Agaricomycotina</taxon>
        <taxon>Agaricomycetes</taxon>
        <taxon>Agaricomycetidae</taxon>
        <taxon>Agaricales</taxon>
        <taxon>Marasmiineae</taxon>
        <taxon>Mycenaceae</taxon>
        <taxon>Mycena</taxon>
    </lineage>
</organism>
<evidence type="ECO:0000313" key="2">
    <source>
        <dbReference type="EMBL" id="KAJ7655367.1"/>
    </source>
</evidence>
<dbReference type="InterPro" id="IPR050357">
    <property type="entry name" value="Arrestin_domain-protein"/>
</dbReference>
<evidence type="ECO:0000313" key="3">
    <source>
        <dbReference type="Proteomes" id="UP001221757"/>
    </source>
</evidence>
<dbReference type="Proteomes" id="UP001221757">
    <property type="component" value="Unassembled WGS sequence"/>
</dbReference>
<dbReference type="InterPro" id="IPR014752">
    <property type="entry name" value="Arrestin-like_C"/>
</dbReference>
<proteinExistence type="predicted"/>
<keyword evidence="3" id="KW-1185">Reference proteome</keyword>
<dbReference type="Gene3D" id="2.60.40.640">
    <property type="match status" value="1"/>
</dbReference>
<comment type="caution">
    <text evidence="2">The sequence shown here is derived from an EMBL/GenBank/DDBJ whole genome shotgun (WGS) entry which is preliminary data.</text>
</comment>
<feature type="domain" description="Arrestin-like N-terminal" evidence="1">
    <location>
        <begin position="26"/>
        <end position="156"/>
    </location>
</feature>
<gene>
    <name evidence="2" type="ORF">B0H17DRAFT_1099100</name>
</gene>
<dbReference type="PANTHER" id="PTHR11188">
    <property type="entry name" value="ARRESTIN DOMAIN CONTAINING PROTEIN"/>
    <property type="match status" value="1"/>
</dbReference>
<dbReference type="InterPro" id="IPR011021">
    <property type="entry name" value="Arrestin-like_N"/>
</dbReference>
<dbReference type="AlphaFoldDB" id="A0AAD7G1C0"/>
<name>A0AAD7G1C0_MYCRO</name>
<dbReference type="InterPro" id="IPR014756">
    <property type="entry name" value="Ig_E-set"/>
</dbReference>
<accession>A0AAD7G1C0</accession>
<reference evidence="2" key="1">
    <citation type="submission" date="2023-03" db="EMBL/GenBank/DDBJ databases">
        <title>Massive genome expansion in bonnet fungi (Mycena s.s.) driven by repeated elements and novel gene families across ecological guilds.</title>
        <authorList>
            <consortium name="Lawrence Berkeley National Laboratory"/>
            <person name="Harder C.B."/>
            <person name="Miyauchi S."/>
            <person name="Viragh M."/>
            <person name="Kuo A."/>
            <person name="Thoen E."/>
            <person name="Andreopoulos B."/>
            <person name="Lu D."/>
            <person name="Skrede I."/>
            <person name="Drula E."/>
            <person name="Henrissat B."/>
            <person name="Morin E."/>
            <person name="Kohler A."/>
            <person name="Barry K."/>
            <person name="LaButti K."/>
            <person name="Morin E."/>
            <person name="Salamov A."/>
            <person name="Lipzen A."/>
            <person name="Mereny Z."/>
            <person name="Hegedus B."/>
            <person name="Baldrian P."/>
            <person name="Stursova M."/>
            <person name="Weitz H."/>
            <person name="Taylor A."/>
            <person name="Grigoriev I.V."/>
            <person name="Nagy L.G."/>
            <person name="Martin F."/>
            <person name="Kauserud H."/>
        </authorList>
    </citation>
    <scope>NUCLEOTIDE SEQUENCE</scope>
    <source>
        <strain evidence="2">CBHHK067</strain>
    </source>
</reference>
<sequence length="418" mass="46715">MALNIATSHTDGPVTLHFQNRLTRVAGETIRGRVDLNVALAQEENLEHLRIKFRGTIRTQITTSNGNSTVDHNQTVVLIHTNLPLWSQGIAFPEPGSHILSCSFQFLLPESLPPSFHCWGWHRNATISYSLEVVGERVGFFRMNRRIRRPLSVIPAASQSQLLAKESLKQGWNGPWRDYICQEQKLRQGIWGDYSHARVKLKMPTMSSFPIATAIPFGLHIETKTKTMHISDSPVDKHGKPLFPALPALSSDVKLALHRRTEIRVRNRTRQVEDIFDLKGSLGDVTRVASVRQVVDEPEWIPTPGTTDEKGRGIWRRAVHFESEVSIPYAPTCSTETVDWQYDLRFVVPFPGIGNDLVLDVPIQLDPGSACPPPPVGTPGSSSITYADILPAGPPPLLDLPPSYWAGDHHAWDLDEKN</sequence>
<dbReference type="GO" id="GO:0015031">
    <property type="term" value="P:protein transport"/>
    <property type="evidence" value="ECO:0007669"/>
    <property type="project" value="TreeGrafter"/>
</dbReference>
<dbReference type="PANTHER" id="PTHR11188:SF17">
    <property type="entry name" value="FI21816P1"/>
    <property type="match status" value="1"/>
</dbReference>